<gene>
    <name evidence="1" type="ORF">DWW35_07155</name>
</gene>
<dbReference type="Proteomes" id="UP000285236">
    <property type="component" value="Unassembled WGS sequence"/>
</dbReference>
<sequence>MLTIDHEELRQDLENIIRYGLGKYQHLIATGELFAAIRHSIILLAEVVEELHRGELLRQEYALDVYERYHRLEEDSNR</sequence>
<evidence type="ECO:0000313" key="2">
    <source>
        <dbReference type="Proteomes" id="UP000285236"/>
    </source>
</evidence>
<organism evidence="1 2">
    <name type="scientific">Segatella copri</name>
    <dbReference type="NCBI Taxonomy" id="165179"/>
    <lineage>
        <taxon>Bacteria</taxon>
        <taxon>Pseudomonadati</taxon>
        <taxon>Bacteroidota</taxon>
        <taxon>Bacteroidia</taxon>
        <taxon>Bacteroidales</taxon>
        <taxon>Prevotellaceae</taxon>
        <taxon>Segatella</taxon>
    </lineage>
</organism>
<accession>A0AA92TS82</accession>
<evidence type="ECO:0000313" key="1">
    <source>
        <dbReference type="EMBL" id="RGU97234.1"/>
    </source>
</evidence>
<protein>
    <submittedName>
        <fullName evidence="1">Uncharacterized protein</fullName>
    </submittedName>
</protein>
<comment type="caution">
    <text evidence="1">The sequence shown here is derived from an EMBL/GenBank/DDBJ whole genome shotgun (WGS) entry which is preliminary data.</text>
</comment>
<dbReference type="EMBL" id="QRYP01000015">
    <property type="protein sequence ID" value="RGU97234.1"/>
    <property type="molecule type" value="Genomic_DNA"/>
</dbReference>
<reference evidence="1 2" key="1">
    <citation type="submission" date="2018-08" db="EMBL/GenBank/DDBJ databases">
        <title>A genome reference for cultivated species of the human gut microbiota.</title>
        <authorList>
            <person name="Zou Y."/>
            <person name="Xue W."/>
            <person name="Luo G."/>
        </authorList>
    </citation>
    <scope>NUCLEOTIDE SEQUENCE [LARGE SCALE GENOMIC DNA]</scope>
    <source>
        <strain evidence="1 2">AF15-25</strain>
    </source>
</reference>
<proteinExistence type="predicted"/>
<name>A0AA92TS82_9BACT</name>
<dbReference type="AlphaFoldDB" id="A0AA92TS82"/>